<proteinExistence type="predicted"/>
<feature type="compositionally biased region" description="Low complexity" evidence="1">
    <location>
        <begin position="1"/>
        <end position="15"/>
    </location>
</feature>
<reference evidence="3" key="1">
    <citation type="journal article" date="2018" name="PLoS ONE">
        <title>Chinook salmon (Oncorhynchus tshawytscha) genome and transcriptome.</title>
        <authorList>
            <person name="Christensen K.A."/>
            <person name="Leong J.S."/>
            <person name="Sakhrani D."/>
            <person name="Biagi C.A."/>
            <person name="Minkley D.R."/>
            <person name="Withler R.E."/>
            <person name="Rondeau E.B."/>
            <person name="Koop B.F."/>
            <person name="Devlin R.H."/>
        </authorList>
    </citation>
    <scope>NUCLEOTIDE SEQUENCE [LARGE SCALE GENOMIC DNA]</scope>
</reference>
<dbReference type="InterPro" id="IPR051859">
    <property type="entry name" value="DCAF"/>
</dbReference>
<sequence>WALSSSGISGDRGSSVNPDGSQAESNQSGSGSRVRLIHVNGATRLQLVQSFSDSDEYIDDAWQGRLGVRCNPLVDSQPDTQELDQNPHGHGLIQPESEAKEQGRCHSYSFSHGECSHIRSHFLPNHVAHKDTYQQKAFCGVYSNDGNMFPSAGQGEDVGFDDGVREEVVYPSAWKLVETQFLFVVKIVYYSRVSGSTTTRSTYIYFCSVDGDSETHTDLDLNPDKNRFCVCSLVASRGKGVIGDLANDGCFYVIDREQNKRTLKVCVPAAVLLCKVWDRLTLWARSDTETVSPSSTAGYRFIIIFLSSPCRDQSIKWDMRKSSPMEGLVALRLNIVQQDTVGSSAVSWHPY</sequence>
<dbReference type="Proteomes" id="UP000694402">
    <property type="component" value="Unassembled WGS sequence"/>
</dbReference>
<accession>A0AAZ3QVD8</accession>
<organism evidence="2 3">
    <name type="scientific">Oncorhynchus tshawytscha</name>
    <name type="common">Chinook salmon</name>
    <name type="synonym">Salmo tshawytscha</name>
    <dbReference type="NCBI Taxonomy" id="74940"/>
    <lineage>
        <taxon>Eukaryota</taxon>
        <taxon>Metazoa</taxon>
        <taxon>Chordata</taxon>
        <taxon>Craniata</taxon>
        <taxon>Vertebrata</taxon>
        <taxon>Euteleostomi</taxon>
        <taxon>Actinopterygii</taxon>
        <taxon>Neopterygii</taxon>
        <taxon>Teleostei</taxon>
        <taxon>Protacanthopterygii</taxon>
        <taxon>Salmoniformes</taxon>
        <taxon>Salmonidae</taxon>
        <taxon>Salmoninae</taxon>
        <taxon>Oncorhynchus</taxon>
    </lineage>
</organism>
<evidence type="ECO:0000313" key="2">
    <source>
        <dbReference type="Ensembl" id="ENSOTSP00005132608.1"/>
    </source>
</evidence>
<reference evidence="2" key="2">
    <citation type="submission" date="2025-08" db="UniProtKB">
        <authorList>
            <consortium name="Ensembl"/>
        </authorList>
    </citation>
    <scope>IDENTIFICATION</scope>
</reference>
<dbReference type="AlphaFoldDB" id="A0AAZ3QVD8"/>
<evidence type="ECO:0000256" key="1">
    <source>
        <dbReference type="SAM" id="MobiDB-lite"/>
    </source>
</evidence>
<dbReference type="GO" id="GO:0080008">
    <property type="term" value="C:Cul4-RING E3 ubiquitin ligase complex"/>
    <property type="evidence" value="ECO:0007669"/>
    <property type="project" value="TreeGrafter"/>
</dbReference>
<keyword evidence="3" id="KW-1185">Reference proteome</keyword>
<dbReference type="Ensembl" id="ENSOTST00005158426.1">
    <property type="protein sequence ID" value="ENSOTSP00005132608.1"/>
    <property type="gene ID" value="ENSOTSG00005078038.1"/>
</dbReference>
<name>A0AAZ3QVD8_ONCTS</name>
<feature type="compositionally biased region" description="Polar residues" evidence="1">
    <location>
        <begin position="16"/>
        <end position="31"/>
    </location>
</feature>
<reference evidence="2" key="3">
    <citation type="submission" date="2025-09" db="UniProtKB">
        <authorList>
            <consortium name="Ensembl"/>
        </authorList>
    </citation>
    <scope>IDENTIFICATION</scope>
</reference>
<dbReference type="PANTHER" id="PTHR19847">
    <property type="entry name" value="DDB1- AND CUL4-ASSOCIATED FACTOR 11"/>
    <property type="match status" value="1"/>
</dbReference>
<protein>
    <submittedName>
        <fullName evidence="2">Uncharacterized protein</fullName>
    </submittedName>
</protein>
<dbReference type="GeneTree" id="ENSGT01120000278232"/>
<dbReference type="GO" id="GO:0043161">
    <property type="term" value="P:proteasome-mediated ubiquitin-dependent protein catabolic process"/>
    <property type="evidence" value="ECO:0007669"/>
    <property type="project" value="TreeGrafter"/>
</dbReference>
<dbReference type="PANTHER" id="PTHR19847:SF7">
    <property type="entry name" value="DDB1- AND CUL4-ASSOCIATED FACTOR 11"/>
    <property type="match status" value="1"/>
</dbReference>
<evidence type="ECO:0000313" key="3">
    <source>
        <dbReference type="Proteomes" id="UP000694402"/>
    </source>
</evidence>
<feature type="region of interest" description="Disordered" evidence="1">
    <location>
        <begin position="1"/>
        <end position="32"/>
    </location>
</feature>